<dbReference type="OrthoDB" id="5963011at2759"/>
<accession>A0A2T7NB96</accession>
<dbReference type="STRING" id="400727.A0A2T7NB96"/>
<dbReference type="EMBL" id="PZQS01000014">
    <property type="protein sequence ID" value="PVD18437.1"/>
    <property type="molecule type" value="Genomic_DNA"/>
</dbReference>
<dbReference type="Proteomes" id="UP000245119">
    <property type="component" value="Linkage Group LG14"/>
</dbReference>
<feature type="domain" description="Sacsin/Nov" evidence="1">
    <location>
        <begin position="1"/>
        <end position="187"/>
    </location>
</feature>
<organism evidence="2 3">
    <name type="scientific">Pomacea canaliculata</name>
    <name type="common">Golden apple snail</name>
    <dbReference type="NCBI Taxonomy" id="400727"/>
    <lineage>
        <taxon>Eukaryota</taxon>
        <taxon>Metazoa</taxon>
        <taxon>Spiralia</taxon>
        <taxon>Lophotrochozoa</taxon>
        <taxon>Mollusca</taxon>
        <taxon>Gastropoda</taxon>
        <taxon>Caenogastropoda</taxon>
        <taxon>Architaenioglossa</taxon>
        <taxon>Ampullarioidea</taxon>
        <taxon>Ampullariidae</taxon>
        <taxon>Pomacea</taxon>
    </lineage>
</organism>
<name>A0A2T7NB96_POMCA</name>
<dbReference type="GO" id="GO:0030544">
    <property type="term" value="F:Hsp70 protein binding"/>
    <property type="evidence" value="ECO:0007669"/>
    <property type="project" value="TreeGrafter"/>
</dbReference>
<comment type="caution">
    <text evidence="2">The sequence shown here is derived from an EMBL/GenBank/DDBJ whole genome shotgun (WGS) entry which is preliminary data.</text>
</comment>
<evidence type="ECO:0000259" key="1">
    <source>
        <dbReference type="Pfam" id="PF25794"/>
    </source>
</evidence>
<gene>
    <name evidence="2" type="ORF">C0Q70_20986</name>
</gene>
<dbReference type="InterPro" id="IPR052972">
    <property type="entry name" value="Sacsin_chaperone_reg"/>
</dbReference>
<reference evidence="2 3" key="1">
    <citation type="submission" date="2018-04" db="EMBL/GenBank/DDBJ databases">
        <title>The genome of golden apple snail Pomacea canaliculata provides insight into stress tolerance and invasive adaptation.</title>
        <authorList>
            <person name="Liu C."/>
            <person name="Liu B."/>
            <person name="Ren Y."/>
            <person name="Zhang Y."/>
            <person name="Wang H."/>
            <person name="Li S."/>
            <person name="Jiang F."/>
            <person name="Yin L."/>
            <person name="Zhang G."/>
            <person name="Qian W."/>
            <person name="Fan W."/>
        </authorList>
    </citation>
    <scope>NUCLEOTIDE SEQUENCE [LARGE SCALE GENOMIC DNA]</scope>
    <source>
        <strain evidence="2">SZHN2017</strain>
        <tissue evidence="2">Muscle</tissue>
    </source>
</reference>
<dbReference type="PANTHER" id="PTHR15600">
    <property type="entry name" value="SACSIN"/>
    <property type="match status" value="1"/>
</dbReference>
<dbReference type="Pfam" id="PF25794">
    <property type="entry name" value="SACS"/>
    <property type="match status" value="1"/>
</dbReference>
<evidence type="ECO:0000313" key="3">
    <source>
        <dbReference type="Proteomes" id="UP000245119"/>
    </source>
</evidence>
<evidence type="ECO:0000313" key="2">
    <source>
        <dbReference type="EMBL" id="PVD18437.1"/>
    </source>
</evidence>
<protein>
    <recommendedName>
        <fullName evidence="1">Sacsin/Nov domain-containing protein</fullName>
    </recommendedName>
</protein>
<dbReference type="AlphaFoldDB" id="A0A2T7NB96"/>
<keyword evidence="3" id="KW-1185">Reference proteome</keyword>
<dbReference type="InterPro" id="IPR036890">
    <property type="entry name" value="HATPase_C_sf"/>
</dbReference>
<dbReference type="InterPro" id="IPR058210">
    <property type="entry name" value="SACS/Nov_dom"/>
</dbReference>
<sequence length="218" mass="24363">MASLQGPALWVFNDATFSDQDFANIVKLGAGTKKDDASKVGKFGLGFNAVYNLSDVPSFISRNTIALFDPHKRHLPRGNPGMKIDLSLPKNRSLLKAVPLQFKPFEGVFGCALNQEQFVGYPATLFRLPFRSEEQAALSDIKKESYSPEKRRQFLAMLIKRAGNLLLFTQNVKSVEVFHLSRDERNPLNMTCLMSVTRESAISAQGPYHVLQIPLKAF</sequence>
<dbReference type="PANTHER" id="PTHR15600:SF42">
    <property type="entry name" value="SACSIN"/>
    <property type="match status" value="1"/>
</dbReference>
<dbReference type="SUPFAM" id="SSF55874">
    <property type="entry name" value="ATPase domain of HSP90 chaperone/DNA topoisomerase II/histidine kinase"/>
    <property type="match status" value="1"/>
</dbReference>
<proteinExistence type="predicted"/>